<evidence type="ECO:0000313" key="2">
    <source>
        <dbReference type="EnsemblFungi" id="CEF87956"/>
    </source>
</evidence>
<proteinExistence type="predicted"/>
<dbReference type="EMBL" id="HG970334">
    <property type="protein sequence ID" value="CEF87956.1"/>
    <property type="molecule type" value="Genomic_DNA"/>
</dbReference>
<organism evidence="1 3">
    <name type="scientific">Gibberella zeae (strain ATCC MYA-4620 / CBS 123657 / FGSC 9075 / NRRL 31084 / PH-1)</name>
    <name type="common">Wheat head blight fungus</name>
    <name type="synonym">Fusarium graminearum</name>
    <dbReference type="NCBI Taxonomy" id="229533"/>
    <lineage>
        <taxon>Eukaryota</taxon>
        <taxon>Fungi</taxon>
        <taxon>Dikarya</taxon>
        <taxon>Ascomycota</taxon>
        <taxon>Pezizomycotina</taxon>
        <taxon>Sordariomycetes</taxon>
        <taxon>Hypocreomycetidae</taxon>
        <taxon>Hypocreales</taxon>
        <taxon>Nectriaceae</taxon>
        <taxon>Fusarium</taxon>
    </lineage>
</organism>
<reference evidence="2" key="4">
    <citation type="submission" date="2017-01" db="UniProtKB">
        <authorList>
            <consortium name="EnsemblFungi"/>
        </authorList>
    </citation>
    <scope>IDENTIFICATION</scope>
    <source>
        <strain evidence="2">PH-1 / ATCC MYA-4620 / FGSC 9075 / NRRL 31084</strain>
    </source>
</reference>
<evidence type="ECO:0000313" key="1">
    <source>
        <dbReference type="EMBL" id="CEF87956.1"/>
    </source>
</evidence>
<accession>I1S7T5</accession>
<dbReference type="KEGG" id="fgr:FGSG_12910"/>
<name>I1S7T5_GIBZE</name>
<evidence type="ECO:0000313" key="3">
    <source>
        <dbReference type="Proteomes" id="UP000070720"/>
    </source>
</evidence>
<protein>
    <submittedName>
        <fullName evidence="1">Chromosome 3, complete genome</fullName>
    </submittedName>
</protein>
<dbReference type="Proteomes" id="UP000070720">
    <property type="component" value="Chromosome 3"/>
</dbReference>
<dbReference type="EnsemblFungi" id="CEF87956">
    <property type="protein sequence ID" value="CEF87956"/>
    <property type="gene ID" value="FGRRES_12910"/>
</dbReference>
<gene>
    <name evidence="1" type="ORF">FGRAMPH1_01T20117</name>
</gene>
<dbReference type="HOGENOM" id="CLU_711836_0_0_1"/>
<sequence length="388" mass="42961">MARSRVPQLIGTVCLKLFWPKLEVSQLSSSYRASARSSHGALPSPGLPCQVPSGAISESILTPAKSHGMAPTIACSVAVLAEKLFSELQCSTPPISQLSQFFFLPGNLCLVSVQSPGKSAISALSYGNESRRVAGGDSRRSSNTMRVSWCELHANSGRLYLNRDILCWLRASISVSSSYKGSDITKCRFSKPYPTNDSWLAMTCRQSRRAAYDGCIRFNECYCVQYAAESAVRIMPTLFIDSRKLEPAIHTRAASRTLIETLLCRTEKTPNQSLHALHGPGPPPPPPSQEYGTCHIANDQAHDVILAFQIFPRQSTHEAETFQGPLVPIKVLEQFMEYGNGRDCAGHLEKKNRKHHKHGGHQKKSIRLVLSTWHPLDSVTRWLEVYID</sequence>
<dbReference type="AlphaFoldDB" id="I1S7T5"/>
<dbReference type="RefSeq" id="XP_011325017.1">
    <property type="nucleotide sequence ID" value="XM_011326715.1"/>
</dbReference>
<reference evidence="1 3" key="3">
    <citation type="journal article" date="2015" name="BMC Genomics">
        <title>The completed genome sequence of the pathogenic ascomycete fungus Fusarium graminearum.</title>
        <authorList>
            <person name="King R."/>
            <person name="Urban M."/>
            <person name="Hammond-Kosack M.C."/>
            <person name="Hassani-Pak K."/>
            <person name="Hammond-Kosack K.E."/>
        </authorList>
    </citation>
    <scope>NUCLEOTIDE SEQUENCE [LARGE SCALE GENOMIC DNA]</scope>
    <source>
        <strain evidence="3">ATCC MYA-4620 / CBS 123657 / FGSC 9075 / NRRL 31084 / PH-1</strain>
        <strain evidence="1">PH-1</strain>
    </source>
</reference>
<accession>A0A098E1G1</accession>
<reference evidence="2 3" key="2">
    <citation type="journal article" date="2010" name="Nature">
        <title>Comparative genomics reveals mobile pathogenicity chromosomes in Fusarium.</title>
        <authorList>
            <person name="Ma L.J."/>
            <person name="van der Does H.C."/>
            <person name="Borkovich K.A."/>
            <person name="Coleman J.J."/>
            <person name="Daboussi M.J."/>
            <person name="Di Pietro A."/>
            <person name="Dufresne M."/>
            <person name="Freitag M."/>
            <person name="Grabherr M."/>
            <person name="Henrissat B."/>
            <person name="Houterman P.M."/>
            <person name="Kang S."/>
            <person name="Shim W.B."/>
            <person name="Woloshuk C."/>
            <person name="Xie X."/>
            <person name="Xu J.R."/>
            <person name="Antoniw J."/>
            <person name="Baker S.E."/>
            <person name="Bluhm B.H."/>
            <person name="Breakspear A."/>
            <person name="Brown D.W."/>
            <person name="Butchko R.A."/>
            <person name="Chapman S."/>
            <person name="Coulson R."/>
            <person name="Coutinho P.M."/>
            <person name="Danchin E.G."/>
            <person name="Diener A."/>
            <person name="Gale L.R."/>
            <person name="Gardiner D.M."/>
            <person name="Goff S."/>
            <person name="Hammond-Kosack K.E."/>
            <person name="Hilburn K."/>
            <person name="Hua-Van A."/>
            <person name="Jonkers W."/>
            <person name="Kazan K."/>
            <person name="Kodira C.D."/>
            <person name="Koehrsen M."/>
            <person name="Kumar L."/>
            <person name="Lee Y.H."/>
            <person name="Li L."/>
            <person name="Manners J.M."/>
            <person name="Miranda-Saavedra D."/>
            <person name="Mukherjee M."/>
            <person name="Park G."/>
            <person name="Park J."/>
            <person name="Park S.Y."/>
            <person name="Proctor R.H."/>
            <person name="Regev A."/>
            <person name="Ruiz-Roldan M.C."/>
            <person name="Sain D."/>
            <person name="Sakthikumar S."/>
            <person name="Sykes S."/>
            <person name="Schwartz D.C."/>
            <person name="Turgeon B.G."/>
            <person name="Wapinski I."/>
            <person name="Yoder O."/>
            <person name="Young S."/>
            <person name="Zeng Q."/>
            <person name="Zhou S."/>
            <person name="Galagan J."/>
            <person name="Cuomo C.A."/>
            <person name="Kistler H.C."/>
            <person name="Rep M."/>
        </authorList>
    </citation>
    <scope>GENOME REANNOTATION</scope>
    <source>
        <strain evidence="3">ATCC MYA-4620 / CBS 123657 / FGSC 9075 / NRRL 31084 / PH-1</strain>
        <strain evidence="2">PH-1 / ATCC MYA-4620 / FGSC 9075 / NRRL 31084</strain>
    </source>
</reference>
<dbReference type="InParanoid" id="I1S7T5"/>
<reference evidence="2 3" key="1">
    <citation type="journal article" date="2007" name="Science">
        <title>The Fusarium graminearum genome reveals a link between localized polymorphism and pathogen specialization.</title>
        <authorList>
            <person name="Cuomo C.A."/>
            <person name="Gueldener U."/>
            <person name="Xu J.-R."/>
            <person name="Trail F."/>
            <person name="Turgeon B.G."/>
            <person name="Di Pietro A."/>
            <person name="Walton J.D."/>
            <person name="Ma L.-J."/>
            <person name="Baker S.E."/>
            <person name="Rep M."/>
            <person name="Adam G."/>
            <person name="Antoniw J."/>
            <person name="Baldwin T."/>
            <person name="Calvo S.E."/>
            <person name="Chang Y.-L."/>
            <person name="DeCaprio D."/>
            <person name="Gale L.R."/>
            <person name="Gnerre S."/>
            <person name="Goswami R.S."/>
            <person name="Hammond-Kosack K."/>
            <person name="Harris L.J."/>
            <person name="Hilburn K."/>
            <person name="Kennell J.C."/>
            <person name="Kroken S."/>
            <person name="Magnuson J.K."/>
            <person name="Mannhaupt G."/>
            <person name="Mauceli E.W."/>
            <person name="Mewes H.-W."/>
            <person name="Mitterbauer R."/>
            <person name="Muehlbauer G."/>
            <person name="Muensterkoetter M."/>
            <person name="Nelson D."/>
            <person name="O'Donnell K."/>
            <person name="Ouellet T."/>
            <person name="Qi W."/>
            <person name="Quesneville H."/>
            <person name="Roncero M.I.G."/>
            <person name="Seong K.-Y."/>
            <person name="Tetko I.V."/>
            <person name="Urban M."/>
            <person name="Waalwijk C."/>
            <person name="Ward T.J."/>
            <person name="Yao J."/>
            <person name="Birren B.W."/>
            <person name="Kistler H.C."/>
        </authorList>
    </citation>
    <scope>NUCLEOTIDE SEQUENCE [LARGE SCALE GENOMIC DNA]</scope>
    <source>
        <strain evidence="3">ATCC MYA-4620 / CBS 123657 / FGSC 9075 / NRRL 31084 / PH-1</strain>
        <strain evidence="2">PH-1 / ATCC MYA-4620 / FGSC 9075 / NRRL 31084</strain>
    </source>
</reference>
<dbReference type="VEuPathDB" id="FungiDB:FGRAMPH1_01G20117"/>
<keyword evidence="3" id="KW-1185">Reference proteome</keyword>